<feature type="region of interest" description="Disordered" evidence="6">
    <location>
        <begin position="1394"/>
        <end position="1747"/>
    </location>
</feature>
<dbReference type="GO" id="GO:0002191">
    <property type="term" value="P:cap-dependent translational initiation"/>
    <property type="evidence" value="ECO:0007669"/>
    <property type="project" value="UniProtKB-UniRule"/>
</dbReference>
<dbReference type="InterPro" id="IPR003877">
    <property type="entry name" value="SPRY_dom"/>
</dbReference>
<evidence type="ECO:0000256" key="2">
    <source>
        <dbReference type="ARBA" id="ARBA00022540"/>
    </source>
</evidence>
<comment type="similarity">
    <text evidence="5">Belongs to the eIF-3 subunit D family.</text>
</comment>
<feature type="region of interest" description="Disordered" evidence="6">
    <location>
        <begin position="1201"/>
        <end position="1241"/>
    </location>
</feature>
<keyword evidence="1 5" id="KW-0963">Cytoplasm</keyword>
<accession>K1RNZ6</accession>
<dbReference type="GO" id="GO:0098808">
    <property type="term" value="F:mRNA cap binding"/>
    <property type="evidence" value="ECO:0007669"/>
    <property type="project" value="UniProtKB-UniRule"/>
</dbReference>
<reference evidence="7" key="1">
    <citation type="journal article" date="2012" name="Nature">
        <title>The oyster genome reveals stress adaptation and complexity of shell formation.</title>
        <authorList>
            <person name="Zhang G."/>
            <person name="Fang X."/>
            <person name="Guo X."/>
            <person name="Li L."/>
            <person name="Luo R."/>
            <person name="Xu F."/>
            <person name="Yang P."/>
            <person name="Zhang L."/>
            <person name="Wang X."/>
            <person name="Qi H."/>
            <person name="Xiong Z."/>
            <person name="Que H."/>
            <person name="Xie Y."/>
            <person name="Holland P.W."/>
            <person name="Paps J."/>
            <person name="Zhu Y."/>
            <person name="Wu F."/>
            <person name="Chen Y."/>
            <person name="Wang J."/>
            <person name="Peng C."/>
            <person name="Meng J."/>
            <person name="Yang L."/>
            <person name="Liu J."/>
            <person name="Wen B."/>
            <person name="Zhang N."/>
            <person name="Huang Z."/>
            <person name="Zhu Q."/>
            <person name="Feng Y."/>
            <person name="Mount A."/>
            <person name="Hedgecock D."/>
            <person name="Xu Z."/>
            <person name="Liu Y."/>
            <person name="Domazet-Loso T."/>
            <person name="Du Y."/>
            <person name="Sun X."/>
            <person name="Zhang S."/>
            <person name="Liu B."/>
            <person name="Cheng P."/>
            <person name="Jiang X."/>
            <person name="Li J."/>
            <person name="Fan D."/>
            <person name="Wang W."/>
            <person name="Fu W."/>
            <person name="Wang T."/>
            <person name="Wang B."/>
            <person name="Zhang J."/>
            <person name="Peng Z."/>
            <person name="Li Y."/>
            <person name="Li N."/>
            <person name="Wang J."/>
            <person name="Chen M."/>
            <person name="He Y."/>
            <person name="Tan F."/>
            <person name="Song X."/>
            <person name="Zheng Q."/>
            <person name="Huang R."/>
            <person name="Yang H."/>
            <person name="Du X."/>
            <person name="Chen L."/>
            <person name="Yang M."/>
            <person name="Gaffney P.M."/>
            <person name="Wang S."/>
            <person name="Luo L."/>
            <person name="She Z."/>
            <person name="Ming Y."/>
            <person name="Huang W."/>
            <person name="Zhang S."/>
            <person name="Huang B."/>
            <person name="Zhang Y."/>
            <person name="Qu T."/>
            <person name="Ni P."/>
            <person name="Miao G."/>
            <person name="Wang J."/>
            <person name="Wang Q."/>
            <person name="Steinberg C.E."/>
            <person name="Wang H."/>
            <person name="Li N."/>
            <person name="Qian L."/>
            <person name="Zhang G."/>
            <person name="Li Y."/>
            <person name="Yang H."/>
            <person name="Liu X."/>
            <person name="Wang J."/>
            <person name="Yin Y."/>
            <person name="Wang J."/>
        </authorList>
    </citation>
    <scope>NUCLEOTIDE SEQUENCE [LARGE SCALE GENOMIC DNA]</scope>
    <source>
        <strain evidence="7">05x7-T-G4-1.051#20</strain>
    </source>
</reference>
<dbReference type="Gene3D" id="2.60.120.920">
    <property type="match status" value="1"/>
</dbReference>
<dbReference type="InterPro" id="IPR001870">
    <property type="entry name" value="B30.2/SPRY"/>
</dbReference>
<name>K1RNZ6_MAGGI</name>
<feature type="region of interest" description="Disordered" evidence="6">
    <location>
        <begin position="1145"/>
        <end position="1188"/>
    </location>
</feature>
<dbReference type="PROSITE" id="PS50188">
    <property type="entry name" value="B302_SPRY"/>
    <property type="match status" value="1"/>
</dbReference>
<feature type="compositionally biased region" description="Polar residues" evidence="6">
    <location>
        <begin position="1171"/>
        <end position="1188"/>
    </location>
</feature>
<evidence type="ECO:0000256" key="6">
    <source>
        <dbReference type="SAM" id="MobiDB-lite"/>
    </source>
</evidence>
<gene>
    <name evidence="7" type="ORF">CGI_10024813</name>
</gene>
<dbReference type="GO" id="GO:0003743">
    <property type="term" value="F:translation initiation factor activity"/>
    <property type="evidence" value="ECO:0007669"/>
    <property type="project" value="UniProtKB-UniRule"/>
</dbReference>
<dbReference type="InterPro" id="IPR035778">
    <property type="entry name" value="SPRY_hnRNP_U"/>
</dbReference>
<sequence>MAHFNPPQIQDNPSGWGPCAIPDQFKDLPYQPFSKGDRLGKVSDWTGATYQDKRHLGKYSSAFGGGASQYAYFHEEDENSFQLVDTSKIQKPQYQRGRRVFQQNKQRRERERRQQQNQANMQVLSKMQKSRERDRQRQLRKWQKQFGKQMQENRNKAPLKNRDASVQVKDSWEVVEEMDFPRLSKLSMPSVDDGEDLLKCGSMEYYDKQYDRVTTKNEKRMKRIDRVFHKVTTTDDPIIRQLAKSSGNVFATDAILATLMCCTRSVYSWDIVVQRVGNKLFFDKRDDSEFDLLSVSETATEPPQDEGNSINSPRNLALEATFINHNFSQQVLRMGDEKYSFEKSNPFVQNDEVSNIASVGYRYRKFILGNDIELICRCEHDAVLMGPNGELQFINIKTLNEWDSRYSGGVDWRSRLDNQRGAVLATELKNNSCKLAKWTVCSLLAGSDQIKFGYVSRVHHRDTSKHVILGTQQFKPTEFANQINLNMENAWGVLRCIVDTCMKLKEGKYLIMKDPNKLGINMNQYPAGLVPMMVPQPYMMAVRLPQGVQPQRGQTALGQAGLSQAALGQAAMVSQAALGQTALSQAGLISQSPMGQTGVSPALVAQAAMGQTLGQTALGQTALGQTALGQTALGQGALGHGAFSQAALGQAALSQSMYGQAALGGGTALGHSAFLPGLPLAAAAAQRFAATPTHGGLQALSLTSAGQGLTPQPQMLQLDPNAALKLAYADGGRAASLASMYGMSEMVQHVEEASEKSIVMLDDYNSDLHLVLDDDGYGARPLSEPSAFCFCWAGVKATHGVYRGKAYYEIQVTEHQQTDFGTDHQEKDPHIIRVGWSLEECSLQLGEEPYSYGYGGTGRFSQNCKFGNYGEKFGQGDVIGALLDMDTQPPTISYMKNGQWLGIAHTLHGFTPGIKEKALFPHILTKNSRFRMNLGQEGTWYPPPQGYNYVQQVPEKIKSMDAPEKKNECEMIMIIGLPGAGKTTLAENMKRSYPEKRYNIIGTDTLIDKMKVMGLPRKNNYNGRWEVLIDKATKALNKLFEIAKNKNRNYILDQTNVYPSARKRKMKNFSGFFRRAMILQPEDSELTRRAEKRTAEDGKFVPESAVLEMKSNFKLPDDNDPLFDSIEYVELQKRDVQALVERYNNDGASRGQPGRFGQKPFQPPADMRQGGSYTNQASNAPPLPQTQYGDRFQQSAYIQGQDYGQQGRTREYERQGKHASSGGRESEPQEKRGRYENSGSSSALDLLKQEYEDDEPSQPPMAAFVQGKEIKQEPQWPRAAAPFAIDPQQLNAQSLLGLPPGHLLAGQPVAFGGSNLQLIGPAGLAGAAERAAVIPGYGQAFAHAAASQPELVKGLQEKRNLAEAALRAEAANALLAQQTAASHAHLAETLKNWQNQNQQQSNSRPSSRGGYSDQQGRGRPHSNPSHGAGFGRSNDQFSFNQNQSARDHGRPGSADQRDSYGRGKNGNSGNRSNYGQDSNQNQYNNSDYDKNSDSSQNNDKPRRERKRPSKWDNPEDTNATAAAESGVSQEVMAKVQAIQQSIQRQHEQQESQASEGGPSGGPSDEGNKQDNWHENQDNNQFPGNFMGPMGPRMDGGGFLPQRGGFGGRPPRPMMGRGGPPGQRPPPPFRPPGLMGDRFPRPDGFPPRPDGFGGPRFGGRGPPPDQRFGGPGRGGPPGPPPGGPPGPPPPGGPPPGPPFRPRGPPDQGGMRGGRPPFGGRGPPPFGGRGGGMQMRPRGGPPGGRWPRP</sequence>
<comment type="function">
    <text evidence="5">mRNA cap-binding component of the eukaryotic translation initiation factor 3 (eIF-3) complex, which is involved in protein synthesis of a specialized repertoire of mRNAs and, together with other initiation factors, stimulates binding of mRNA and methionyl-tRNAi to the 40S ribosome. The eIF-3 complex specifically targets and initiates translation of a subset of mRNAs involved in cell proliferation. In the eIF-3 complex, eif3d specifically recognizes and binds the 7-methylguanosine cap of a subset of mRNAs.</text>
</comment>
<dbReference type="InterPro" id="IPR043136">
    <property type="entry name" value="B30.2/SPRY_sf"/>
</dbReference>
<dbReference type="InParanoid" id="K1RNZ6"/>
<dbReference type="SUPFAM" id="SSF49899">
    <property type="entry name" value="Concanavalin A-like lectins/glucanases"/>
    <property type="match status" value="1"/>
</dbReference>
<evidence type="ECO:0000256" key="1">
    <source>
        <dbReference type="ARBA" id="ARBA00022490"/>
    </source>
</evidence>
<feature type="compositionally biased region" description="Gly residues" evidence="6">
    <location>
        <begin position="1593"/>
        <end position="1607"/>
    </location>
</feature>
<proteinExistence type="inferred from homology"/>
<organism evidence="7">
    <name type="scientific">Magallana gigas</name>
    <name type="common">Pacific oyster</name>
    <name type="synonym">Crassostrea gigas</name>
    <dbReference type="NCBI Taxonomy" id="29159"/>
    <lineage>
        <taxon>Eukaryota</taxon>
        <taxon>Metazoa</taxon>
        <taxon>Spiralia</taxon>
        <taxon>Lophotrochozoa</taxon>
        <taxon>Mollusca</taxon>
        <taxon>Bivalvia</taxon>
        <taxon>Autobranchia</taxon>
        <taxon>Pteriomorphia</taxon>
        <taxon>Ostreida</taxon>
        <taxon>Ostreoidea</taxon>
        <taxon>Ostreidae</taxon>
        <taxon>Magallana</taxon>
    </lineage>
</organism>
<evidence type="ECO:0000256" key="4">
    <source>
        <dbReference type="ARBA" id="ARBA00022917"/>
    </source>
</evidence>
<dbReference type="CDD" id="cd12884">
    <property type="entry name" value="SPRY_hnRNP"/>
    <property type="match status" value="1"/>
</dbReference>
<feature type="compositionally biased region" description="Polar residues" evidence="6">
    <location>
        <begin position="1433"/>
        <end position="1444"/>
    </location>
</feature>
<evidence type="ECO:0000256" key="5">
    <source>
        <dbReference type="HAMAP-Rule" id="MF_03003"/>
    </source>
</evidence>
<feature type="compositionally biased region" description="Pro residues" evidence="6">
    <location>
        <begin position="1621"/>
        <end position="1630"/>
    </location>
</feature>
<dbReference type="PANTHER" id="PTHR12399">
    <property type="entry name" value="EUKARYOTIC TRANSLATION INITIATION FACTOR 3 SUBUNIT 7"/>
    <property type="match status" value="1"/>
</dbReference>
<dbReference type="GO" id="GO:0005852">
    <property type="term" value="C:eukaryotic translation initiation factor 3 complex"/>
    <property type="evidence" value="ECO:0007669"/>
    <property type="project" value="UniProtKB-UniRule"/>
</dbReference>
<feature type="compositionally biased region" description="Pro residues" evidence="6">
    <location>
        <begin position="1673"/>
        <end position="1703"/>
    </location>
</feature>
<comment type="subcellular location">
    <subcellularLocation>
        <location evidence="5">Cytoplasm</location>
    </subcellularLocation>
</comment>
<feature type="region of interest" description="Disordered" evidence="6">
    <location>
        <begin position="1"/>
        <end position="21"/>
    </location>
</feature>
<dbReference type="InterPro" id="IPR013320">
    <property type="entry name" value="ConA-like_dom_sf"/>
</dbReference>
<keyword evidence="2 5" id="KW-0396">Initiation factor</keyword>
<feature type="compositionally biased region" description="Basic and acidic residues" evidence="6">
    <location>
        <begin position="1224"/>
        <end position="1235"/>
    </location>
</feature>
<dbReference type="Pfam" id="PF05091">
    <property type="entry name" value="eIF-3_zeta"/>
    <property type="match status" value="1"/>
</dbReference>
<dbReference type="HAMAP" id="MF_03003">
    <property type="entry name" value="eIF3d"/>
    <property type="match status" value="1"/>
</dbReference>
<dbReference type="Pfam" id="PF00622">
    <property type="entry name" value="SPRY"/>
    <property type="match status" value="1"/>
</dbReference>
<dbReference type="Pfam" id="PF13671">
    <property type="entry name" value="AAA_33"/>
    <property type="match status" value="1"/>
</dbReference>
<feature type="compositionally biased region" description="Gly residues" evidence="6">
    <location>
        <begin position="1650"/>
        <end position="1659"/>
    </location>
</feature>
<protein>
    <recommendedName>
        <fullName evidence="5">Eukaryotic translation initiation factor 3 subunit D</fullName>
        <shortName evidence="5">eIF3d</shortName>
    </recommendedName>
    <alternativeName>
        <fullName evidence="5">Eukaryotic translation initiation factor 3 subunit 7</fullName>
    </alternativeName>
</protein>
<dbReference type="GO" id="GO:0001732">
    <property type="term" value="P:formation of cytoplasmic translation initiation complex"/>
    <property type="evidence" value="ECO:0007669"/>
    <property type="project" value="UniProtKB-UniRule"/>
</dbReference>
<dbReference type="SUPFAM" id="SSF52540">
    <property type="entry name" value="P-loop containing nucleoside triphosphate hydrolases"/>
    <property type="match status" value="1"/>
</dbReference>
<feature type="compositionally biased region" description="Basic and acidic residues" evidence="6">
    <location>
        <begin position="1445"/>
        <end position="1461"/>
    </location>
</feature>
<dbReference type="Gene3D" id="3.40.50.300">
    <property type="entry name" value="P-loop containing nucleotide triphosphate hydrolases"/>
    <property type="match status" value="1"/>
</dbReference>
<dbReference type="PANTHER" id="PTHR12399:SF0">
    <property type="entry name" value="EUKARYOTIC TRANSLATION INITIATION FACTOR 3 SUBUNIT D"/>
    <property type="match status" value="1"/>
</dbReference>
<comment type="domain">
    <text evidence="5">The RNA gate region regulates mRNA cap recognition to prevent promiscuous mRNA-binding before assembly of eif3d into the full eukaryotic translation initiation factor 3 (eIF-3) complex.</text>
</comment>
<keyword evidence="4 5" id="KW-0648">Protein biosynthesis</keyword>
<comment type="subunit">
    <text evidence="5">Component of the eukaryotic translation initiation factor 3 (eIF-3) complex.</text>
</comment>
<keyword evidence="3" id="KW-0694">RNA-binding</keyword>
<feature type="compositionally biased region" description="Low complexity" evidence="6">
    <location>
        <begin position="1465"/>
        <end position="1486"/>
    </location>
</feature>
<dbReference type="HOGENOM" id="CLU_239510_0_0_1"/>
<evidence type="ECO:0000313" key="7">
    <source>
        <dbReference type="EMBL" id="EKC36091.1"/>
    </source>
</evidence>
<feature type="compositionally biased region" description="Basic and acidic residues" evidence="6">
    <location>
        <begin position="1565"/>
        <end position="1576"/>
    </location>
</feature>
<feature type="compositionally biased region" description="Low complexity" evidence="6">
    <location>
        <begin position="1550"/>
        <end position="1564"/>
    </location>
</feature>
<dbReference type="GO" id="GO:0016282">
    <property type="term" value="C:eukaryotic 43S preinitiation complex"/>
    <property type="evidence" value="ECO:0007669"/>
    <property type="project" value="UniProtKB-UniRule"/>
</dbReference>
<dbReference type="GO" id="GO:0033290">
    <property type="term" value="C:eukaryotic 48S preinitiation complex"/>
    <property type="evidence" value="ECO:0007669"/>
    <property type="project" value="UniProtKB-UniRule"/>
</dbReference>
<dbReference type="SMART" id="SM00449">
    <property type="entry name" value="SPRY"/>
    <property type="match status" value="1"/>
</dbReference>
<feature type="region of interest" description="RNA gate" evidence="5">
    <location>
        <begin position="289"/>
        <end position="303"/>
    </location>
</feature>
<dbReference type="InterPro" id="IPR007783">
    <property type="entry name" value="eIF3d"/>
</dbReference>
<feature type="compositionally biased region" description="Low complexity" evidence="6">
    <location>
        <begin position="1394"/>
        <end position="1407"/>
    </location>
</feature>
<feature type="compositionally biased region" description="Gly residues" evidence="6">
    <location>
        <begin position="1708"/>
        <end position="1731"/>
    </location>
</feature>
<dbReference type="EMBL" id="JH816692">
    <property type="protein sequence ID" value="EKC36091.1"/>
    <property type="molecule type" value="Genomic_DNA"/>
</dbReference>
<dbReference type="InterPro" id="IPR027417">
    <property type="entry name" value="P-loop_NTPase"/>
</dbReference>
<evidence type="ECO:0000256" key="3">
    <source>
        <dbReference type="ARBA" id="ARBA00022884"/>
    </source>
</evidence>
<feature type="region of interest" description="Disordered" evidence="6">
    <location>
        <begin position="88"/>
        <end position="139"/>
    </location>
</feature>